<comment type="function">
    <text evidence="1 9">Required for the export of heme to the periplasm for the biogenesis of c-type cytochromes.</text>
</comment>
<dbReference type="PANTHER" id="PTHR30071">
    <property type="entry name" value="HEME EXPORTER PROTEIN C"/>
    <property type="match status" value="1"/>
</dbReference>
<feature type="transmembrane region" description="Helical" evidence="9">
    <location>
        <begin position="130"/>
        <end position="148"/>
    </location>
</feature>
<feature type="transmembrane region" description="Helical" evidence="9">
    <location>
        <begin position="67"/>
        <end position="87"/>
    </location>
</feature>
<keyword evidence="9" id="KW-1003">Cell membrane</keyword>
<dbReference type="PANTHER" id="PTHR30071:SF1">
    <property type="entry name" value="CYTOCHROME B_B6 PROTEIN-RELATED"/>
    <property type="match status" value="1"/>
</dbReference>
<dbReference type="GO" id="GO:0017004">
    <property type="term" value="P:cytochrome complex assembly"/>
    <property type="evidence" value="ECO:0007669"/>
    <property type="project" value="UniProtKB-KW"/>
</dbReference>
<evidence type="ECO:0000313" key="13">
    <source>
        <dbReference type="Proteomes" id="UP000484255"/>
    </source>
</evidence>
<evidence type="ECO:0000256" key="7">
    <source>
        <dbReference type="ARBA" id="ARBA00022989"/>
    </source>
</evidence>
<feature type="region of interest" description="Disordered" evidence="10">
    <location>
        <begin position="244"/>
        <end position="279"/>
    </location>
</feature>
<feature type="transmembrane region" description="Helical" evidence="9">
    <location>
        <begin position="94"/>
        <end position="118"/>
    </location>
</feature>
<dbReference type="InterPro" id="IPR002541">
    <property type="entry name" value="Cyt_c_assembly"/>
</dbReference>
<dbReference type="AlphaFoldDB" id="A0A7C9TJ28"/>
<dbReference type="PRINTS" id="PR01386">
    <property type="entry name" value="CCMCBIOGNSIS"/>
</dbReference>
<reference evidence="12 13" key="1">
    <citation type="submission" date="2020-02" db="EMBL/GenBank/DDBJ databases">
        <title>Ideonella bacterium strain TBM-1.</title>
        <authorList>
            <person name="Chen W.-M."/>
        </authorList>
    </citation>
    <scope>NUCLEOTIDE SEQUENCE [LARGE SCALE GENOMIC DNA]</scope>
    <source>
        <strain evidence="12 13">TBM-1</strain>
    </source>
</reference>
<feature type="domain" description="Cytochrome c assembly protein" evidence="11">
    <location>
        <begin position="30"/>
        <end position="191"/>
    </location>
</feature>
<protein>
    <recommendedName>
        <fullName evidence="4 9">Heme exporter protein C</fullName>
    </recommendedName>
    <alternativeName>
        <fullName evidence="9">Cytochrome c-type biogenesis protein</fullName>
    </alternativeName>
</protein>
<evidence type="ECO:0000256" key="2">
    <source>
        <dbReference type="ARBA" id="ARBA00004141"/>
    </source>
</evidence>
<sequence length="279" mass="30192">MRWPRHLIFYFASPMRLHALAVRCVRPLLALAVALLLPGLWLGLVSSPADAVQGEGYRLIHLHVPAAWMSMFCYLLMAFWGFVGLVWHTRSAHLLAQALAPTGALFALLSLATGALWGRPMWGTWWVWDARLTSSLLLLFLYLGVLALRSAHQGEGADPARADRACAVLALLGVVNLPVLYFSVRWWNTLHQGASLSPGQSHIAPVMLAGLLLMVGAAWAYTAATALRRVQRLIEQREAHAGWLQPDPSPLTAPAPAAPPTHTLVPAVPATALNGGPNA</sequence>
<feature type="transmembrane region" description="Helical" evidence="9">
    <location>
        <begin position="168"/>
        <end position="187"/>
    </location>
</feature>
<keyword evidence="9" id="KW-0813">Transport</keyword>
<proteinExistence type="inferred from homology"/>
<evidence type="ECO:0000256" key="3">
    <source>
        <dbReference type="ARBA" id="ARBA00005840"/>
    </source>
</evidence>
<name>A0A7C9TJ28_9BURK</name>
<dbReference type="Proteomes" id="UP000484255">
    <property type="component" value="Unassembled WGS sequence"/>
</dbReference>
<comment type="similarity">
    <text evidence="3 9">Belongs to the CcmC/CycZ/HelC family.</text>
</comment>
<feature type="compositionally biased region" description="Pro residues" evidence="10">
    <location>
        <begin position="247"/>
        <end position="259"/>
    </location>
</feature>
<evidence type="ECO:0000256" key="8">
    <source>
        <dbReference type="ARBA" id="ARBA00023136"/>
    </source>
</evidence>
<feature type="compositionally biased region" description="Low complexity" evidence="10">
    <location>
        <begin position="260"/>
        <end position="272"/>
    </location>
</feature>
<evidence type="ECO:0000313" key="12">
    <source>
        <dbReference type="EMBL" id="NDY91478.1"/>
    </source>
</evidence>
<keyword evidence="8 9" id="KW-0472">Membrane</keyword>
<keyword evidence="5 9" id="KW-0812">Transmembrane</keyword>
<keyword evidence="7 9" id="KW-1133">Transmembrane helix</keyword>
<dbReference type="NCBIfam" id="TIGR01191">
    <property type="entry name" value="ccmC"/>
    <property type="match status" value="1"/>
</dbReference>
<dbReference type="GO" id="GO:0005886">
    <property type="term" value="C:plasma membrane"/>
    <property type="evidence" value="ECO:0007669"/>
    <property type="project" value="UniProtKB-SubCell"/>
</dbReference>
<evidence type="ECO:0000259" key="11">
    <source>
        <dbReference type="Pfam" id="PF01578"/>
    </source>
</evidence>
<feature type="transmembrane region" description="Helical" evidence="9">
    <location>
        <begin position="207"/>
        <end position="227"/>
    </location>
</feature>
<dbReference type="Pfam" id="PF01578">
    <property type="entry name" value="Cytochrom_C_asm"/>
    <property type="match status" value="1"/>
</dbReference>
<dbReference type="GO" id="GO:0020037">
    <property type="term" value="F:heme binding"/>
    <property type="evidence" value="ECO:0007669"/>
    <property type="project" value="InterPro"/>
</dbReference>
<evidence type="ECO:0000256" key="9">
    <source>
        <dbReference type="RuleBase" id="RU364092"/>
    </source>
</evidence>
<dbReference type="InterPro" id="IPR003557">
    <property type="entry name" value="Cyt_c_biogenesis_CcmC"/>
</dbReference>
<evidence type="ECO:0000256" key="1">
    <source>
        <dbReference type="ARBA" id="ARBA00002442"/>
    </source>
</evidence>
<evidence type="ECO:0000256" key="6">
    <source>
        <dbReference type="ARBA" id="ARBA00022748"/>
    </source>
</evidence>
<keyword evidence="6 9" id="KW-0201">Cytochrome c-type biogenesis</keyword>
<keyword evidence="9" id="KW-0997">Cell inner membrane</keyword>
<comment type="caution">
    <text evidence="9">Lacks conserved residue(s) required for the propagation of feature annotation.</text>
</comment>
<evidence type="ECO:0000256" key="4">
    <source>
        <dbReference type="ARBA" id="ARBA00016463"/>
    </source>
</evidence>
<comment type="caution">
    <text evidence="12">The sequence shown here is derived from an EMBL/GenBank/DDBJ whole genome shotgun (WGS) entry which is preliminary data.</text>
</comment>
<evidence type="ECO:0000256" key="10">
    <source>
        <dbReference type="SAM" id="MobiDB-lite"/>
    </source>
</evidence>
<keyword evidence="13" id="KW-1185">Reference proteome</keyword>
<dbReference type="EMBL" id="JAAGOH010000009">
    <property type="protein sequence ID" value="NDY91478.1"/>
    <property type="molecule type" value="Genomic_DNA"/>
</dbReference>
<dbReference type="RefSeq" id="WP_163457327.1">
    <property type="nucleotide sequence ID" value="NZ_JAAGOH010000009.1"/>
</dbReference>
<organism evidence="12 13">
    <name type="scientific">Ideonella livida</name>
    <dbReference type="NCBI Taxonomy" id="2707176"/>
    <lineage>
        <taxon>Bacteria</taxon>
        <taxon>Pseudomonadati</taxon>
        <taxon>Pseudomonadota</taxon>
        <taxon>Betaproteobacteria</taxon>
        <taxon>Burkholderiales</taxon>
        <taxon>Sphaerotilaceae</taxon>
        <taxon>Ideonella</taxon>
    </lineage>
</organism>
<accession>A0A7C9TJ28</accession>
<dbReference type="GO" id="GO:0015232">
    <property type="term" value="F:heme transmembrane transporter activity"/>
    <property type="evidence" value="ECO:0007669"/>
    <property type="project" value="InterPro"/>
</dbReference>
<comment type="subcellular location">
    <subcellularLocation>
        <location evidence="9">Cell inner membrane</location>
    </subcellularLocation>
    <subcellularLocation>
        <location evidence="2">Membrane</location>
        <topology evidence="2">Multi-pass membrane protein</topology>
    </subcellularLocation>
</comment>
<evidence type="ECO:0000256" key="5">
    <source>
        <dbReference type="ARBA" id="ARBA00022692"/>
    </source>
</evidence>
<dbReference type="InterPro" id="IPR045062">
    <property type="entry name" value="Cyt_c_biogenesis_CcsA/CcmC"/>
</dbReference>
<gene>
    <name evidence="12" type="primary">ccsA</name>
    <name evidence="9" type="synonym">ccmC</name>
    <name evidence="12" type="ORF">G3A44_09790</name>
</gene>